<comment type="caution">
    <text evidence="3">The sequence shown here is derived from an EMBL/GenBank/DDBJ whole genome shotgun (WGS) entry which is preliminary data.</text>
</comment>
<dbReference type="RefSeq" id="WP_066128429.1">
    <property type="nucleotide sequence ID" value="NZ_KQ959854.1"/>
</dbReference>
<dbReference type="InterPro" id="IPR029063">
    <property type="entry name" value="SAM-dependent_MTases_sf"/>
</dbReference>
<evidence type="ECO:0000256" key="1">
    <source>
        <dbReference type="ARBA" id="ARBA00022679"/>
    </source>
</evidence>
<dbReference type="Proteomes" id="UP000070467">
    <property type="component" value="Unassembled WGS sequence"/>
</dbReference>
<keyword evidence="4" id="KW-1185">Reference proteome</keyword>
<feature type="domain" description="Methyltransferase" evidence="2">
    <location>
        <begin position="36"/>
        <end position="127"/>
    </location>
</feature>
<reference evidence="3 4" key="1">
    <citation type="submission" date="2016-01" db="EMBL/GenBank/DDBJ databases">
        <authorList>
            <person name="Mitreva M."/>
            <person name="Pepin K.H."/>
            <person name="Mihindukulasuriya K.A."/>
            <person name="Fulton R."/>
            <person name="Fronick C."/>
            <person name="O'Laughlin M."/>
            <person name="Miner T."/>
            <person name="Herter B."/>
            <person name="Rosa B.A."/>
            <person name="Cordes M."/>
            <person name="Tomlinson C."/>
            <person name="Wollam A."/>
            <person name="Palsikar V.B."/>
            <person name="Mardis E.R."/>
            <person name="Wilson R.K."/>
        </authorList>
    </citation>
    <scope>NUCLEOTIDE SEQUENCE [LARGE SCALE GENOMIC DNA]</scope>
    <source>
        <strain evidence="3 4">KA00071</strain>
    </source>
</reference>
<dbReference type="GO" id="GO:0032259">
    <property type="term" value="P:methylation"/>
    <property type="evidence" value="ECO:0007669"/>
    <property type="project" value="UniProtKB-KW"/>
</dbReference>
<evidence type="ECO:0000313" key="3">
    <source>
        <dbReference type="EMBL" id="KXB59008.1"/>
    </source>
</evidence>
<dbReference type="Gene3D" id="2.20.25.110">
    <property type="entry name" value="S-adenosyl-L-methionine-dependent methyltransferases"/>
    <property type="match status" value="1"/>
</dbReference>
<dbReference type="EMBL" id="LSDB01000001">
    <property type="protein sequence ID" value="KXB59008.1"/>
    <property type="molecule type" value="Genomic_DNA"/>
</dbReference>
<dbReference type="PANTHER" id="PTHR43861">
    <property type="entry name" value="TRANS-ACONITATE 2-METHYLTRANSFERASE-RELATED"/>
    <property type="match status" value="1"/>
</dbReference>
<dbReference type="SUPFAM" id="SSF53335">
    <property type="entry name" value="S-adenosyl-L-methionine-dependent methyltransferases"/>
    <property type="match status" value="1"/>
</dbReference>
<evidence type="ECO:0000259" key="2">
    <source>
        <dbReference type="Pfam" id="PF13649"/>
    </source>
</evidence>
<dbReference type="CDD" id="cd02440">
    <property type="entry name" value="AdoMet_MTases"/>
    <property type="match status" value="1"/>
</dbReference>
<protein>
    <submittedName>
        <fullName evidence="3">Methyltransferase domain protein</fullName>
    </submittedName>
</protein>
<keyword evidence="3" id="KW-0489">Methyltransferase</keyword>
<name>A0ABR5TNK5_9BACL</name>
<evidence type="ECO:0000313" key="4">
    <source>
        <dbReference type="Proteomes" id="UP000070467"/>
    </source>
</evidence>
<dbReference type="GO" id="GO:0008168">
    <property type="term" value="F:methyltransferase activity"/>
    <property type="evidence" value="ECO:0007669"/>
    <property type="project" value="UniProtKB-KW"/>
</dbReference>
<sequence>MYDNLSIVYDKLMDVDYSIYKNIIDERLKLKNNQKILDLGCGSGTLIECLSKYGKVYAADNNENMLSLARNKNSNAEFFLLDLLEITKLEEKFNFIISSFDVFNYLLDFSEFKKGLIEVYNSLENGGEFIFDIHTPNKINYMIEQKVFAYEDFDISYLWFTYETEKSNEVESEITFFIKQKNNLYKKIEEFQKQRAYEIDLVFETLKKIGFKINNYFCDFDRKNKNYKNADRVIFILKKENNS</sequence>
<organism evidence="3 4">
    <name type="scientific">Gemelliphila asaccharolytica</name>
    <dbReference type="NCBI Taxonomy" id="502393"/>
    <lineage>
        <taxon>Bacteria</taxon>
        <taxon>Bacillati</taxon>
        <taxon>Bacillota</taxon>
        <taxon>Bacilli</taxon>
        <taxon>Bacillales</taxon>
        <taxon>Gemellaceae</taxon>
        <taxon>Gemelliphila</taxon>
    </lineage>
</organism>
<accession>A0ABR5TNK5</accession>
<dbReference type="Pfam" id="PF13649">
    <property type="entry name" value="Methyltransf_25"/>
    <property type="match status" value="1"/>
</dbReference>
<keyword evidence="1" id="KW-0808">Transferase</keyword>
<dbReference type="InterPro" id="IPR041698">
    <property type="entry name" value="Methyltransf_25"/>
</dbReference>
<proteinExistence type="predicted"/>
<gene>
    <name evidence="3" type="ORF">HMPREF1871_00075</name>
</gene>
<dbReference type="Gene3D" id="3.40.50.150">
    <property type="entry name" value="Vaccinia Virus protein VP39"/>
    <property type="match status" value="1"/>
</dbReference>